<accession>A0A6N9TMG9</accession>
<reference evidence="1 2" key="1">
    <citation type="submission" date="2020-02" db="EMBL/GenBank/DDBJ databases">
        <title>Comparative genomics of sulfur disproportionating microorganisms.</title>
        <authorList>
            <person name="Ward L.M."/>
            <person name="Bertran E."/>
            <person name="Johnston D.T."/>
        </authorList>
    </citation>
    <scope>NUCLEOTIDE SEQUENCE [LARGE SCALE GENOMIC DNA]</scope>
    <source>
        <strain evidence="1 2">DSM 100025</strain>
    </source>
</reference>
<evidence type="ECO:0000313" key="1">
    <source>
        <dbReference type="EMBL" id="NDY42472.1"/>
    </source>
</evidence>
<sequence length="234" mass="25933">MLKKDLILRNPLRLMGRETGHVLSEGGFGAVVARAGVGKTALLVQLALDHLLRGEDVLHVSLDQPVKKVCLWYDEVFRHIRDQYELPQAEELWESILPHRFIMTFNVDGFSVPKLEERVTDLTAQGLFEPQVLLVDGLPFDEAVREPLSEMKIFVREQGLRAWFSARAHRSAKPGEAALAAPLADVADFFEVILQLTPKGPEVEVQAAKMPEGAAAEGGIVLDPNTLLIKNKKG</sequence>
<gene>
    <name evidence="1" type="ORF">G3N55_06400</name>
</gene>
<proteinExistence type="predicted"/>
<protein>
    <submittedName>
        <fullName evidence="1">Cytoplasmic protein</fullName>
    </submittedName>
</protein>
<name>A0A6N9TMG9_DISTH</name>
<keyword evidence="2" id="KW-1185">Reference proteome</keyword>
<dbReference type="EMBL" id="JAAGRR010000059">
    <property type="protein sequence ID" value="NDY42472.1"/>
    <property type="molecule type" value="Genomic_DNA"/>
</dbReference>
<dbReference type="RefSeq" id="WP_163298611.1">
    <property type="nucleotide sequence ID" value="NZ_JAAGRR010000059.1"/>
</dbReference>
<dbReference type="SUPFAM" id="SSF52540">
    <property type="entry name" value="P-loop containing nucleoside triphosphate hydrolases"/>
    <property type="match status" value="1"/>
</dbReference>
<organism evidence="1 2">
    <name type="scientific">Dissulfurirhabdus thermomarina</name>
    <dbReference type="NCBI Taxonomy" id="1765737"/>
    <lineage>
        <taxon>Bacteria</taxon>
        <taxon>Deltaproteobacteria</taxon>
        <taxon>Dissulfurirhabdaceae</taxon>
        <taxon>Dissulfurirhabdus</taxon>
    </lineage>
</organism>
<dbReference type="AlphaFoldDB" id="A0A6N9TMG9"/>
<dbReference type="Proteomes" id="UP000469346">
    <property type="component" value="Unassembled WGS sequence"/>
</dbReference>
<dbReference type="InterPro" id="IPR027417">
    <property type="entry name" value="P-loop_NTPase"/>
</dbReference>
<comment type="caution">
    <text evidence="1">The sequence shown here is derived from an EMBL/GenBank/DDBJ whole genome shotgun (WGS) entry which is preliminary data.</text>
</comment>
<dbReference type="Gene3D" id="3.40.50.300">
    <property type="entry name" value="P-loop containing nucleotide triphosphate hydrolases"/>
    <property type="match status" value="1"/>
</dbReference>
<evidence type="ECO:0000313" key="2">
    <source>
        <dbReference type="Proteomes" id="UP000469346"/>
    </source>
</evidence>